<keyword evidence="9" id="KW-0187">Copper transport</keyword>
<dbReference type="Gene3D" id="3.40.50.1000">
    <property type="entry name" value="HAD superfamily/HAD-like"/>
    <property type="match status" value="1"/>
</dbReference>
<evidence type="ECO:0000256" key="16">
    <source>
        <dbReference type="ARBA" id="ARBA00023136"/>
    </source>
</evidence>
<keyword evidence="15" id="KW-0406">Ion transport</keyword>
<evidence type="ECO:0000256" key="8">
    <source>
        <dbReference type="ARBA" id="ARBA00022741"/>
    </source>
</evidence>
<comment type="similarity">
    <text evidence="2 18">Belongs to the cation transport ATPase (P-type) (TC 3.A.3) family. Type IB subfamily.</text>
</comment>
<dbReference type="SFLD" id="SFLDG00002">
    <property type="entry name" value="C1.7:_P-type_atpase_like"/>
    <property type="match status" value="1"/>
</dbReference>
<feature type="transmembrane region" description="Helical" evidence="18">
    <location>
        <begin position="246"/>
        <end position="265"/>
    </location>
</feature>
<feature type="transmembrane region" description="Helical" evidence="18">
    <location>
        <begin position="76"/>
        <end position="109"/>
    </location>
</feature>
<keyword evidence="12" id="KW-1278">Translocase</keyword>
<organism evidence="20 21">
    <name type="scientific">Paenibacillus alvei</name>
    <name type="common">Bacillus alvei</name>
    <dbReference type="NCBI Taxonomy" id="44250"/>
    <lineage>
        <taxon>Bacteria</taxon>
        <taxon>Bacillati</taxon>
        <taxon>Bacillota</taxon>
        <taxon>Bacilli</taxon>
        <taxon>Bacillales</taxon>
        <taxon>Paenibacillaceae</taxon>
        <taxon>Paenibacillus</taxon>
    </lineage>
</organism>
<keyword evidence="14" id="KW-0186">Copper</keyword>
<dbReference type="PANTHER" id="PTHR43079:SF1">
    <property type="entry name" value="CADMIUM_ZINC-TRANSPORTING ATPASE HMA1, CHLOROPLASTIC-RELATED"/>
    <property type="match status" value="1"/>
</dbReference>
<accession>A0A383RHI9</accession>
<evidence type="ECO:0000256" key="6">
    <source>
        <dbReference type="ARBA" id="ARBA00022692"/>
    </source>
</evidence>
<dbReference type="InterPro" id="IPR023299">
    <property type="entry name" value="ATPase_P-typ_cyto_dom_N"/>
</dbReference>
<dbReference type="NCBIfam" id="TIGR01512">
    <property type="entry name" value="ATPase-IB2_Cd"/>
    <property type="match status" value="1"/>
</dbReference>
<dbReference type="Gene3D" id="3.40.1110.10">
    <property type="entry name" value="Calcium-transporting ATPase, cytoplasmic domain N"/>
    <property type="match status" value="1"/>
</dbReference>
<keyword evidence="7 18" id="KW-0479">Metal-binding</keyword>
<evidence type="ECO:0000256" key="14">
    <source>
        <dbReference type="ARBA" id="ARBA00023008"/>
    </source>
</evidence>
<dbReference type="NCBIfam" id="TIGR01494">
    <property type="entry name" value="ATPase_P-type"/>
    <property type="match status" value="1"/>
</dbReference>
<dbReference type="InterPro" id="IPR051949">
    <property type="entry name" value="Cation_Transport_ATPase"/>
</dbReference>
<keyword evidence="6 18" id="KW-0812">Transmembrane</keyword>
<sequence length="638" mass="68795">MNNTISMTTSWKQWLGKHKESCAAAGSLLFLLLAMFSNQLAEQWAVACYVLSYVCGGWLKLKDGLVTLLRDRDLDVNLLMIAAALGAASIGYWSEGAVLIFIFAWSGALETFTMNRSSRDISALMDLKPEQALVIRNGIELLLPVEQLIIGDLVLVKPGERIPADGTVQDGQSSVNQSSITGESIPVDKVMGDEVYAGTVNGQGALYITVSRSSDSSLFAKIIRLVQEAQSEMPKSQRVIEKFEHIYARVIIAATLALAVLPPLLLQEAWSDAFYRAMVFLVVASPCALVASIMPATLSAISNSARKGVLFKGGAYLDLISHVKAIAFDKTGTLTSGKLEVTDVIPYEYMDKRELLSAVGALEKLSTHPIAKAIVAEAERNQEHTEATESLLRPTQFQAHAGQGIEAEWEGKQWRVGKPSYICSEQGMDEMIRDQIESLQCKGKTVIVVERSKRVVGVIALQDRIRPEAIEMVKQLKRQGIEVAMLTGDQKQTASSIASQAGIDLVFSELLPEDKLNIIKKLKEQYGQVAMVGDGVNDAPALASATVGIAMGAAGSDAALETADVVLMNDDLANIGHAIVLGRRTQSIVKQNIIFAVAVITGLIATNFILGIPLPLGVVGHEGSTILVILNGLRLLRS</sequence>
<evidence type="ECO:0000313" key="20">
    <source>
        <dbReference type="EMBL" id="SYX85819.1"/>
    </source>
</evidence>
<evidence type="ECO:0000256" key="11">
    <source>
        <dbReference type="ARBA" id="ARBA00022842"/>
    </source>
</evidence>
<gene>
    <name evidence="20" type="primary">zosA</name>
    <name evidence="20" type="ORF">PBLR_14241</name>
</gene>
<dbReference type="Gene3D" id="2.70.150.10">
    <property type="entry name" value="Calcium-transporting ATPase, cytoplasmic transduction domain A"/>
    <property type="match status" value="1"/>
</dbReference>
<keyword evidence="18" id="KW-1003">Cell membrane</keyword>
<dbReference type="InterPro" id="IPR059000">
    <property type="entry name" value="ATPase_P-type_domA"/>
</dbReference>
<evidence type="ECO:0000256" key="18">
    <source>
        <dbReference type="RuleBase" id="RU362081"/>
    </source>
</evidence>
<evidence type="ECO:0000256" key="15">
    <source>
        <dbReference type="ARBA" id="ARBA00023065"/>
    </source>
</evidence>
<dbReference type="GO" id="GO:0016887">
    <property type="term" value="F:ATP hydrolysis activity"/>
    <property type="evidence" value="ECO:0007669"/>
    <property type="project" value="InterPro"/>
</dbReference>
<dbReference type="InterPro" id="IPR027256">
    <property type="entry name" value="P-typ_ATPase_IB"/>
</dbReference>
<comment type="subcellular location">
    <subcellularLocation>
        <location evidence="1">Cell membrane</location>
        <topology evidence="1">Multi-pass membrane protein</topology>
    </subcellularLocation>
</comment>
<evidence type="ECO:0000256" key="1">
    <source>
        <dbReference type="ARBA" id="ARBA00004651"/>
    </source>
</evidence>
<dbReference type="PROSITE" id="PS00154">
    <property type="entry name" value="ATPASE_E1_E2"/>
    <property type="match status" value="1"/>
</dbReference>
<evidence type="ECO:0000256" key="13">
    <source>
        <dbReference type="ARBA" id="ARBA00022989"/>
    </source>
</evidence>
<keyword evidence="5" id="KW-0597">Phosphoprotein</keyword>
<evidence type="ECO:0000256" key="3">
    <source>
        <dbReference type="ARBA" id="ARBA00012517"/>
    </source>
</evidence>
<dbReference type="GO" id="GO:0005524">
    <property type="term" value="F:ATP binding"/>
    <property type="evidence" value="ECO:0007669"/>
    <property type="project" value="UniProtKB-UniRule"/>
</dbReference>
<dbReference type="SFLD" id="SFLDF00027">
    <property type="entry name" value="p-type_atpase"/>
    <property type="match status" value="1"/>
</dbReference>
<evidence type="ECO:0000256" key="2">
    <source>
        <dbReference type="ARBA" id="ARBA00006024"/>
    </source>
</evidence>
<evidence type="ECO:0000256" key="4">
    <source>
        <dbReference type="ARBA" id="ARBA00022448"/>
    </source>
</evidence>
<keyword evidence="16 18" id="KW-0472">Membrane</keyword>
<evidence type="ECO:0000313" key="21">
    <source>
        <dbReference type="Proteomes" id="UP000304148"/>
    </source>
</evidence>
<dbReference type="InterPro" id="IPR023214">
    <property type="entry name" value="HAD_sf"/>
</dbReference>
<evidence type="ECO:0000256" key="17">
    <source>
        <dbReference type="ARBA" id="ARBA00049289"/>
    </source>
</evidence>
<dbReference type="PRINTS" id="PR00941">
    <property type="entry name" value="CDATPASE"/>
</dbReference>
<keyword evidence="4" id="KW-0813">Transport</keyword>
<evidence type="ECO:0000256" key="12">
    <source>
        <dbReference type="ARBA" id="ARBA00022967"/>
    </source>
</evidence>
<dbReference type="SFLD" id="SFLDS00003">
    <property type="entry name" value="Haloacid_Dehalogenase"/>
    <property type="match status" value="1"/>
</dbReference>
<feature type="transmembrane region" description="Helical" evidence="18">
    <location>
        <begin position="593"/>
        <end position="612"/>
    </location>
</feature>
<dbReference type="InterPro" id="IPR008250">
    <property type="entry name" value="ATPase_P-typ_transduc_dom_A_sf"/>
</dbReference>
<keyword evidence="8 18" id="KW-0547">Nucleotide-binding</keyword>
<dbReference type="InterPro" id="IPR044492">
    <property type="entry name" value="P_typ_ATPase_HD_dom"/>
</dbReference>
<reference evidence="21" key="1">
    <citation type="submission" date="2018-08" db="EMBL/GenBank/DDBJ databases">
        <authorList>
            <person name="Chevrot R."/>
        </authorList>
    </citation>
    <scope>NUCLEOTIDE SEQUENCE [LARGE SCALE GENOMIC DNA]</scope>
</reference>
<proteinExistence type="inferred from homology"/>
<evidence type="ECO:0000256" key="5">
    <source>
        <dbReference type="ARBA" id="ARBA00022553"/>
    </source>
</evidence>
<dbReference type="EC" id="7.2.2.8" evidence="3"/>
<dbReference type="GO" id="GO:0140581">
    <property type="term" value="F:P-type monovalent copper transporter activity"/>
    <property type="evidence" value="ECO:0007669"/>
    <property type="project" value="UniProtKB-EC"/>
</dbReference>
<dbReference type="NCBIfam" id="TIGR01525">
    <property type="entry name" value="ATPase-IB_hvy"/>
    <property type="match status" value="1"/>
</dbReference>
<feature type="domain" description="P-type ATPase A" evidence="19">
    <location>
        <begin position="127"/>
        <end position="227"/>
    </location>
</feature>
<dbReference type="RefSeq" id="WP_138187720.1">
    <property type="nucleotide sequence ID" value="NZ_LS992241.1"/>
</dbReference>
<dbReference type="FunFam" id="3.40.50.1000:FF:000144">
    <property type="entry name" value="copper-transporting ATPase 1 isoform X2"/>
    <property type="match status" value="1"/>
</dbReference>
<keyword evidence="13 18" id="KW-1133">Transmembrane helix</keyword>
<dbReference type="EMBL" id="LS992241">
    <property type="protein sequence ID" value="SYX85819.1"/>
    <property type="molecule type" value="Genomic_DNA"/>
</dbReference>
<keyword evidence="20" id="KW-0378">Hydrolase</keyword>
<name>A0A383RHI9_PAEAL</name>
<protein>
    <recommendedName>
        <fullName evidence="3">P-type Cu(+) transporter</fullName>
        <ecNumber evidence="3">7.2.2.8</ecNumber>
    </recommendedName>
</protein>
<dbReference type="SUPFAM" id="SSF81665">
    <property type="entry name" value="Calcium ATPase, transmembrane domain M"/>
    <property type="match status" value="1"/>
</dbReference>
<dbReference type="FunFam" id="2.70.150.10:FF:000002">
    <property type="entry name" value="Copper-transporting ATPase 1, putative"/>
    <property type="match status" value="1"/>
</dbReference>
<dbReference type="GO" id="GO:0005886">
    <property type="term" value="C:plasma membrane"/>
    <property type="evidence" value="ECO:0007669"/>
    <property type="project" value="UniProtKB-SubCell"/>
</dbReference>
<dbReference type="GO" id="GO:0046872">
    <property type="term" value="F:metal ion binding"/>
    <property type="evidence" value="ECO:0007669"/>
    <property type="project" value="UniProtKB-KW"/>
</dbReference>
<dbReference type="InterPro" id="IPR036412">
    <property type="entry name" value="HAD-like_sf"/>
</dbReference>
<evidence type="ECO:0000256" key="7">
    <source>
        <dbReference type="ARBA" id="ARBA00022723"/>
    </source>
</evidence>
<dbReference type="Pfam" id="PF00702">
    <property type="entry name" value="Hydrolase"/>
    <property type="match status" value="1"/>
</dbReference>
<dbReference type="InterPro" id="IPR001757">
    <property type="entry name" value="P_typ_ATPase"/>
</dbReference>
<keyword evidence="10 18" id="KW-0067">ATP-binding</keyword>
<dbReference type="Proteomes" id="UP000304148">
    <property type="component" value="Chromosome"/>
</dbReference>
<keyword evidence="11" id="KW-0460">Magnesium</keyword>
<dbReference type="AlphaFoldDB" id="A0A383RHI9"/>
<evidence type="ECO:0000259" key="19">
    <source>
        <dbReference type="Pfam" id="PF00122"/>
    </source>
</evidence>
<dbReference type="SUPFAM" id="SSF81653">
    <property type="entry name" value="Calcium ATPase, transduction domain A"/>
    <property type="match status" value="1"/>
</dbReference>
<dbReference type="SUPFAM" id="SSF56784">
    <property type="entry name" value="HAD-like"/>
    <property type="match status" value="1"/>
</dbReference>
<dbReference type="InterPro" id="IPR023298">
    <property type="entry name" value="ATPase_P-typ_TM_dom_sf"/>
</dbReference>
<dbReference type="CDD" id="cd07551">
    <property type="entry name" value="P-type_ATPase_HM_ZosA_PfeT-like"/>
    <property type="match status" value="1"/>
</dbReference>
<dbReference type="PRINTS" id="PR00119">
    <property type="entry name" value="CATATPASE"/>
</dbReference>
<evidence type="ECO:0000256" key="10">
    <source>
        <dbReference type="ARBA" id="ARBA00022840"/>
    </source>
</evidence>
<dbReference type="Pfam" id="PF00122">
    <property type="entry name" value="E1-E2_ATPase"/>
    <property type="match status" value="1"/>
</dbReference>
<dbReference type="PANTHER" id="PTHR43079">
    <property type="entry name" value="PROBABLE CADMIUM/ZINC-TRANSPORTING ATPASE HMA1"/>
    <property type="match status" value="1"/>
</dbReference>
<evidence type="ECO:0000256" key="9">
    <source>
        <dbReference type="ARBA" id="ARBA00022796"/>
    </source>
</evidence>
<comment type="catalytic activity">
    <reaction evidence="17">
        <text>Cu(+)(in) + ATP + H2O = Cu(+)(out) + ADP + phosphate + H(+)</text>
        <dbReference type="Rhea" id="RHEA:25792"/>
        <dbReference type="ChEBI" id="CHEBI:15377"/>
        <dbReference type="ChEBI" id="CHEBI:15378"/>
        <dbReference type="ChEBI" id="CHEBI:30616"/>
        <dbReference type="ChEBI" id="CHEBI:43474"/>
        <dbReference type="ChEBI" id="CHEBI:49552"/>
        <dbReference type="ChEBI" id="CHEBI:456216"/>
        <dbReference type="EC" id="7.2.2.8"/>
    </reaction>
</comment>
<dbReference type="InterPro" id="IPR018303">
    <property type="entry name" value="ATPase_P-typ_P_site"/>
</dbReference>
<feature type="transmembrane region" description="Helical" evidence="18">
    <location>
        <begin position="277"/>
        <end position="298"/>
    </location>
</feature>